<gene>
    <name evidence="2" type="ORF">OUZ56_022243</name>
</gene>
<protein>
    <recommendedName>
        <fullName evidence="4">ATR-interacting protein mus304</fullName>
    </recommendedName>
</protein>
<feature type="region of interest" description="Disordered" evidence="1">
    <location>
        <begin position="187"/>
        <end position="206"/>
    </location>
</feature>
<keyword evidence="3" id="KW-1185">Reference proteome</keyword>
<accession>A0ABR0AVT0</accession>
<evidence type="ECO:0000313" key="3">
    <source>
        <dbReference type="Proteomes" id="UP001234178"/>
    </source>
</evidence>
<name>A0ABR0AVT0_9CRUS</name>
<comment type="caution">
    <text evidence="2">The sequence shown here is derived from an EMBL/GenBank/DDBJ whole genome shotgun (WGS) entry which is preliminary data.</text>
</comment>
<evidence type="ECO:0000256" key="1">
    <source>
        <dbReference type="SAM" id="MobiDB-lite"/>
    </source>
</evidence>
<dbReference type="PANTHER" id="PTHR28594">
    <property type="entry name" value="ATR-INTERACTING PROTEIN"/>
    <property type="match status" value="1"/>
</dbReference>
<proteinExistence type="predicted"/>
<reference evidence="2 3" key="1">
    <citation type="journal article" date="2023" name="Nucleic Acids Res.">
        <title>The hologenome of Daphnia magna reveals possible DNA methylation and microbiome-mediated evolution of the host genome.</title>
        <authorList>
            <person name="Chaturvedi A."/>
            <person name="Li X."/>
            <person name="Dhandapani V."/>
            <person name="Marshall H."/>
            <person name="Kissane S."/>
            <person name="Cuenca-Cambronero M."/>
            <person name="Asole G."/>
            <person name="Calvet F."/>
            <person name="Ruiz-Romero M."/>
            <person name="Marangio P."/>
            <person name="Guigo R."/>
            <person name="Rago D."/>
            <person name="Mirbahai L."/>
            <person name="Eastwood N."/>
            <person name="Colbourne J.K."/>
            <person name="Zhou J."/>
            <person name="Mallon E."/>
            <person name="Orsini L."/>
        </authorList>
    </citation>
    <scope>NUCLEOTIDE SEQUENCE [LARGE SCALE GENOMIC DNA]</scope>
    <source>
        <strain evidence="2">LRV0_1</strain>
    </source>
</reference>
<organism evidence="2 3">
    <name type="scientific">Daphnia magna</name>
    <dbReference type="NCBI Taxonomy" id="35525"/>
    <lineage>
        <taxon>Eukaryota</taxon>
        <taxon>Metazoa</taxon>
        <taxon>Ecdysozoa</taxon>
        <taxon>Arthropoda</taxon>
        <taxon>Crustacea</taxon>
        <taxon>Branchiopoda</taxon>
        <taxon>Diplostraca</taxon>
        <taxon>Cladocera</taxon>
        <taxon>Anomopoda</taxon>
        <taxon>Daphniidae</taxon>
        <taxon>Daphnia</taxon>
    </lineage>
</organism>
<evidence type="ECO:0008006" key="4">
    <source>
        <dbReference type="Google" id="ProtNLM"/>
    </source>
</evidence>
<evidence type="ECO:0000313" key="2">
    <source>
        <dbReference type="EMBL" id="KAK4029236.1"/>
    </source>
</evidence>
<dbReference type="Proteomes" id="UP001234178">
    <property type="component" value="Unassembled WGS sequence"/>
</dbReference>
<dbReference type="PANTHER" id="PTHR28594:SF1">
    <property type="entry name" value="ATR-INTERACTING PROTEIN"/>
    <property type="match status" value="1"/>
</dbReference>
<dbReference type="EMBL" id="JAOYFB010000039">
    <property type="protein sequence ID" value="KAK4029236.1"/>
    <property type="molecule type" value="Genomic_DNA"/>
</dbReference>
<sequence>MDDLWGDDDLDADVVEECVLLATQASYCSSPKPQPQRQQHSFIESKPKYGFEFKQPSHQLQINVTNQKTAHLAHSSTESNCNSNSNVTAKLVDVAELELLKEENRRLCETNLMKNGESTILRTDLQSVRAAMEKREIEVSHQLASLKEKVIHMDTQYSKQLEASKTEMKFKELELEELRNKCKKIEQSAKEHQKNKTLPISNQESPNRRKFLNRSSFEMAKYDAKTATIETGIQTEPIKRFRLDSTGTERMDNATDTSILIETLKFSLLSSMYNNAISYSTVMEQLKLRMISGGVQENLIDLFHSSEPGIAEMICSNLERVKNADILKSNIEFLCCWITHILPFVENPKRGRLIEILLSEIRRISFIDMMSLLSAIVARFGLAMVCNRQSGCLLEKTALNLKDSYLSLNTEDKFQAAQKLVLTISTMLASPASENSVKKCLCIPHLLKSLVFVVHHQIEVDGLTPHAAERRLKMLVQAFRLSLGILSSRREPWLTYKHSSAEVNRLYTVLTAISVEFHVPKEISHEINVLAFTLPGFGL</sequence>
<dbReference type="InterPro" id="IPR033349">
    <property type="entry name" value="ATRIP"/>
</dbReference>
<feature type="compositionally biased region" description="Polar residues" evidence="1">
    <location>
        <begin position="196"/>
        <end position="205"/>
    </location>
</feature>